<comment type="caution">
    <text evidence="2">The sequence shown here is derived from an EMBL/GenBank/DDBJ whole genome shotgun (WGS) entry which is preliminary data.</text>
</comment>
<gene>
    <name evidence="2" type="ORF">FcAc13_11940</name>
</gene>
<organism evidence="2 3">
    <name type="scientific">Frischella japonica</name>
    <dbReference type="NCBI Taxonomy" id="2741544"/>
    <lineage>
        <taxon>Bacteria</taxon>
        <taxon>Pseudomonadati</taxon>
        <taxon>Pseudomonadota</taxon>
        <taxon>Gammaproteobacteria</taxon>
        <taxon>Orbales</taxon>
        <taxon>Orbaceae</taxon>
        <taxon>Frischella</taxon>
    </lineage>
</organism>
<dbReference type="Proteomes" id="UP000651208">
    <property type="component" value="Unassembled WGS sequence"/>
</dbReference>
<evidence type="ECO:0000313" key="2">
    <source>
        <dbReference type="EMBL" id="MBC9132011.1"/>
    </source>
</evidence>
<proteinExistence type="predicted"/>
<sequence length="379" mass="43692">MGWSIPELPQLQQIKRPSYLLWAITGVVMMALGLVLTLFLYHNNDAAQFWLFAIGLPFTLWLLMLTCRSVYYAFLKSTNDEISQHQQAITRQWQNWSQVQLPIFGHYIICAEPDGLKALTTDNVNIPLYPQKVRPLYNASASTKPYWFLDEVMMNLAQQCADYRRYLTHIYLPNELIEDEDLIDAIFQRWDLRPQPVKDYGVLMTQMYENPAEVELSLLLVCQYDDDTYHYHSKFISALLLGQEALMNKSGMLAKAWLGRLMVTGEAELSTDIGQLFRYNQLPPKKVKAIWISGLNDKTRLALTMASGELNVGGQHGVTFHDIDLTFAKPSKLTHYFVLTMASSRVGQSFREQLTVSRNQRSIYVQLISPKKFESEQDR</sequence>
<evidence type="ECO:0008006" key="4">
    <source>
        <dbReference type="Google" id="ProtNLM"/>
    </source>
</evidence>
<dbReference type="RefSeq" id="WP_187756455.1">
    <property type="nucleotide sequence ID" value="NZ_JABURY010000024.1"/>
</dbReference>
<reference evidence="2 3" key="1">
    <citation type="submission" date="2020-06" db="EMBL/GenBank/DDBJ databases">
        <title>Frischella cerana isolated from Apis cerana gut homogenate.</title>
        <authorList>
            <person name="Wolter L.A."/>
            <person name="Suenami S."/>
            <person name="Miyazaki R."/>
        </authorList>
    </citation>
    <scope>NUCLEOTIDE SEQUENCE [LARGE SCALE GENOMIC DNA]</scope>
    <source>
        <strain evidence="2 3">Ac13</strain>
    </source>
</reference>
<keyword evidence="1" id="KW-0812">Transmembrane</keyword>
<protein>
    <recommendedName>
        <fullName evidence="4">Type VI secretion protein</fullName>
    </recommendedName>
</protein>
<evidence type="ECO:0000313" key="3">
    <source>
        <dbReference type="Proteomes" id="UP000651208"/>
    </source>
</evidence>
<feature type="transmembrane region" description="Helical" evidence="1">
    <location>
        <begin position="47"/>
        <end position="67"/>
    </location>
</feature>
<keyword evidence="1" id="KW-0472">Membrane</keyword>
<feature type="transmembrane region" description="Helical" evidence="1">
    <location>
        <begin position="20"/>
        <end position="41"/>
    </location>
</feature>
<evidence type="ECO:0000256" key="1">
    <source>
        <dbReference type="SAM" id="Phobius"/>
    </source>
</evidence>
<name>A0ABR7R0L9_9GAMM</name>
<dbReference type="EMBL" id="JABURY010000024">
    <property type="protein sequence ID" value="MBC9132011.1"/>
    <property type="molecule type" value="Genomic_DNA"/>
</dbReference>
<accession>A0ABR7R0L9</accession>
<keyword evidence="1" id="KW-1133">Transmembrane helix</keyword>
<keyword evidence="3" id="KW-1185">Reference proteome</keyword>